<feature type="transmembrane region" description="Helical" evidence="6">
    <location>
        <begin position="471"/>
        <end position="494"/>
    </location>
</feature>
<evidence type="ECO:0000313" key="8">
    <source>
        <dbReference type="EMBL" id="EHO16552.1"/>
    </source>
</evidence>
<evidence type="ECO:0000313" key="9">
    <source>
        <dbReference type="Proteomes" id="UP000018466"/>
    </source>
</evidence>
<dbReference type="PANTHER" id="PTHR37422:SF13">
    <property type="entry name" value="LIPOPOLYSACCHARIDE BIOSYNTHESIS PROTEIN PA4999-RELATED"/>
    <property type="match status" value="1"/>
</dbReference>
<feature type="transmembrane region" description="Helical" evidence="6">
    <location>
        <begin position="318"/>
        <end position="348"/>
    </location>
</feature>
<keyword evidence="2 6" id="KW-0812">Transmembrane</keyword>
<dbReference type="RefSeq" id="WP_009533084.1">
    <property type="nucleotide sequence ID" value="NZ_JH590863.1"/>
</dbReference>
<feature type="transmembrane region" description="Helical" evidence="6">
    <location>
        <begin position="220"/>
        <end position="238"/>
    </location>
</feature>
<comment type="subcellular location">
    <subcellularLocation>
        <location evidence="1">Membrane</location>
        <topology evidence="1">Multi-pass membrane protein</topology>
    </subcellularLocation>
</comment>
<evidence type="ECO:0000256" key="4">
    <source>
        <dbReference type="ARBA" id="ARBA00023136"/>
    </source>
</evidence>
<dbReference type="GeneID" id="86941009"/>
<keyword evidence="3 6" id="KW-1133">Transmembrane helix</keyword>
<gene>
    <name evidence="8" type="ORF">HMPREF9623_01251</name>
</gene>
<feature type="transmembrane region" description="Helical" evidence="6">
    <location>
        <begin position="515"/>
        <end position="533"/>
    </location>
</feature>
<feature type="transmembrane region" description="Helical" evidence="6">
    <location>
        <begin position="369"/>
        <end position="387"/>
    </location>
</feature>
<dbReference type="Proteomes" id="UP000018466">
    <property type="component" value="Unassembled WGS sequence"/>
</dbReference>
<evidence type="ECO:0000256" key="5">
    <source>
        <dbReference type="SAM" id="MobiDB-lite"/>
    </source>
</evidence>
<dbReference type="AlphaFoldDB" id="A0AA36Y4G6"/>
<dbReference type="PANTHER" id="PTHR37422">
    <property type="entry name" value="TEICHURONIC ACID BIOSYNTHESIS PROTEIN TUAE"/>
    <property type="match status" value="1"/>
</dbReference>
<feature type="transmembrane region" description="Helical" evidence="6">
    <location>
        <begin position="114"/>
        <end position="135"/>
    </location>
</feature>
<dbReference type="InterPro" id="IPR051533">
    <property type="entry name" value="WaaL-like"/>
</dbReference>
<feature type="transmembrane region" description="Helical" evidence="6">
    <location>
        <begin position="292"/>
        <end position="312"/>
    </location>
</feature>
<feature type="compositionally biased region" description="Basic and acidic residues" evidence="5">
    <location>
        <begin position="15"/>
        <end position="36"/>
    </location>
</feature>
<feature type="transmembrane region" description="Helical" evidence="6">
    <location>
        <begin position="141"/>
        <end position="161"/>
    </location>
</feature>
<feature type="transmembrane region" description="Helical" evidence="6">
    <location>
        <begin position="44"/>
        <end position="64"/>
    </location>
</feature>
<feature type="domain" description="O-antigen ligase-related" evidence="7">
    <location>
        <begin position="333"/>
        <end position="486"/>
    </location>
</feature>
<accession>A0AA36Y4G6</accession>
<dbReference type="Pfam" id="PF04932">
    <property type="entry name" value="Wzy_C"/>
    <property type="match status" value="1"/>
</dbReference>
<evidence type="ECO:0000256" key="2">
    <source>
        <dbReference type="ARBA" id="ARBA00022692"/>
    </source>
</evidence>
<name>A0AA36Y4G6_9FIRM</name>
<feature type="transmembrane region" description="Helical" evidence="6">
    <location>
        <begin position="168"/>
        <end position="187"/>
    </location>
</feature>
<organism evidence="8 9">
    <name type="scientific">Stomatobaculum longum</name>
    <dbReference type="NCBI Taxonomy" id="796942"/>
    <lineage>
        <taxon>Bacteria</taxon>
        <taxon>Bacillati</taxon>
        <taxon>Bacillota</taxon>
        <taxon>Clostridia</taxon>
        <taxon>Lachnospirales</taxon>
        <taxon>Lachnospiraceae</taxon>
        <taxon>Stomatobaculum</taxon>
    </lineage>
</organism>
<comment type="caution">
    <text evidence="8">The sequence shown here is derived from an EMBL/GenBank/DDBJ whole genome shotgun (WGS) entry which is preliminary data.</text>
</comment>
<dbReference type="GO" id="GO:0016020">
    <property type="term" value="C:membrane"/>
    <property type="evidence" value="ECO:0007669"/>
    <property type="project" value="UniProtKB-SubCell"/>
</dbReference>
<feature type="region of interest" description="Disordered" evidence="5">
    <location>
        <begin position="1"/>
        <end position="36"/>
    </location>
</feature>
<feature type="transmembrane region" description="Helical" evidence="6">
    <location>
        <begin position="76"/>
        <end position="94"/>
    </location>
</feature>
<evidence type="ECO:0000256" key="1">
    <source>
        <dbReference type="ARBA" id="ARBA00004141"/>
    </source>
</evidence>
<proteinExistence type="predicted"/>
<sequence>MGKRKKNTGSAGGLREADSNALRAEKPVAAKRERKLSEEEDSRASWLAGAWVMLMFALFPLIFTDHYFNILQTKDVTFIVLALLLSVGMGIVYLDGGRKFRPLGSREDLSRADLSVLAFFGIALIATLLSGKFWFQALTGLDGRFVGLFYIALITASYFIVSRNLRFSGKYLTVFLAVGLLVCLLGYTDFYNMDLLGFRTEMLPEQYAMFMSTFGNVNTYTTYVGLVVGVSGALFTLSEEKTGRLVFYYLVYLVAMLALITGASDNGYLSLAGFFGALPFIAFRSRKGRARYLLLFATMLLVINYLTGVSIAKAGKVIPLYGLFLVIGKLPGLPVIGAVLGVLALVLLYREKGKEAVRSPHATLWLRGYAVLLILALLALIALFVYANSLPYETVHAKFGMLGDYLKFRNEWGTFRGYVWGATLDEYSKLPILNRIFGSGPDTYVGYMVTNRWNEMNQITGQFYDAAHNEYLQYLFTVGPFGLLAHLGILVFSVRAAFSKARALRERQDGSLPRVYSAYLDALGIAVICYAFQAFVNINVPVAAPVLWALLAVARAAE</sequence>
<feature type="transmembrane region" description="Helical" evidence="6">
    <location>
        <begin position="268"/>
        <end position="285"/>
    </location>
</feature>
<reference evidence="8 9" key="1">
    <citation type="submission" date="2011-10" db="EMBL/GenBank/DDBJ databases">
        <title>The Genome Sequence of Lachnospiraceae bacterium ACC2.</title>
        <authorList>
            <consortium name="The Broad Institute Genome Sequencing Platform"/>
            <person name="Earl A."/>
            <person name="Ward D."/>
            <person name="Feldgarden M."/>
            <person name="Gevers D."/>
            <person name="Sizova M."/>
            <person name="Hazen A."/>
            <person name="Epstein S."/>
            <person name="Young S.K."/>
            <person name="Zeng Q."/>
            <person name="Gargeya S."/>
            <person name="Fitzgerald M."/>
            <person name="Haas B."/>
            <person name="Abouelleil A."/>
            <person name="Alvarado L."/>
            <person name="Arachchi H.M."/>
            <person name="Berlin A."/>
            <person name="Brown A."/>
            <person name="Chapman S.B."/>
            <person name="Chen Z."/>
            <person name="Dunbar C."/>
            <person name="Freedman E."/>
            <person name="Gearin G."/>
            <person name="Goldberg J."/>
            <person name="Griggs A."/>
            <person name="Gujja S."/>
            <person name="Heiman D."/>
            <person name="Howarth C."/>
            <person name="Larson L."/>
            <person name="Lui A."/>
            <person name="MacDonald P.J.P."/>
            <person name="Montmayeur A."/>
            <person name="Murphy C."/>
            <person name="Neiman D."/>
            <person name="Pearson M."/>
            <person name="Priest M."/>
            <person name="Roberts A."/>
            <person name="Saif S."/>
            <person name="Shea T."/>
            <person name="Shenoy N."/>
            <person name="Sisk P."/>
            <person name="Stolte C."/>
            <person name="Sykes S."/>
            <person name="Wortman J."/>
            <person name="Nusbaum C."/>
            <person name="Birren B."/>
        </authorList>
    </citation>
    <scope>NUCLEOTIDE SEQUENCE [LARGE SCALE GENOMIC DNA]</scope>
    <source>
        <strain evidence="8 9">ACC2</strain>
    </source>
</reference>
<keyword evidence="4 6" id="KW-0472">Membrane</keyword>
<protein>
    <recommendedName>
        <fullName evidence="7">O-antigen ligase-related domain-containing protein</fullName>
    </recommendedName>
</protein>
<evidence type="ECO:0000256" key="6">
    <source>
        <dbReference type="SAM" id="Phobius"/>
    </source>
</evidence>
<evidence type="ECO:0000256" key="3">
    <source>
        <dbReference type="ARBA" id="ARBA00022989"/>
    </source>
</evidence>
<keyword evidence="9" id="KW-1185">Reference proteome</keyword>
<feature type="transmembrane region" description="Helical" evidence="6">
    <location>
        <begin position="245"/>
        <end position="262"/>
    </location>
</feature>
<evidence type="ECO:0000259" key="7">
    <source>
        <dbReference type="Pfam" id="PF04932"/>
    </source>
</evidence>
<dbReference type="InterPro" id="IPR007016">
    <property type="entry name" value="O-antigen_ligase-rel_domated"/>
</dbReference>
<dbReference type="EMBL" id="AGEL01000007">
    <property type="protein sequence ID" value="EHO16552.1"/>
    <property type="molecule type" value="Genomic_DNA"/>
</dbReference>